<dbReference type="Gene3D" id="3.30.200.20">
    <property type="entry name" value="Phosphorylase Kinase, domain 1"/>
    <property type="match status" value="1"/>
</dbReference>
<evidence type="ECO:0000313" key="5">
    <source>
        <dbReference type="EMBL" id="TKW01899.1"/>
    </source>
</evidence>
<dbReference type="InterPro" id="IPR042197">
    <property type="entry name" value="Apaf_helical"/>
</dbReference>
<dbReference type="PROSITE" id="PS50011">
    <property type="entry name" value="PROTEIN_KINASE_DOM"/>
    <property type="match status" value="1"/>
</dbReference>
<dbReference type="PANTHER" id="PTHR47975:SF26">
    <property type="entry name" value="PROTEIN KINASE DOMAIN-CONTAINING PROTEIN"/>
    <property type="match status" value="1"/>
</dbReference>
<keyword evidence="3" id="KW-0611">Plant defense</keyword>
<dbReference type="Pfam" id="PF23598">
    <property type="entry name" value="LRR_14"/>
    <property type="match status" value="1"/>
</dbReference>
<dbReference type="EMBL" id="CM016559">
    <property type="protein sequence ID" value="TKW01886.1"/>
    <property type="molecule type" value="Genomic_DNA"/>
</dbReference>
<reference evidence="5 6" key="1">
    <citation type="submission" date="2019-03" db="EMBL/GenBank/DDBJ databases">
        <title>WGS assembly of Setaria viridis.</title>
        <authorList>
            <person name="Huang P."/>
            <person name="Jenkins J."/>
            <person name="Grimwood J."/>
            <person name="Barry K."/>
            <person name="Healey A."/>
            <person name="Mamidi S."/>
            <person name="Sreedasyam A."/>
            <person name="Shu S."/>
            <person name="Feldman M."/>
            <person name="Wu J."/>
            <person name="Yu Y."/>
            <person name="Chen C."/>
            <person name="Johnson J."/>
            <person name="Rokhsar D."/>
            <person name="Baxter I."/>
            <person name="Schmutz J."/>
            <person name="Brutnell T."/>
            <person name="Kellogg E."/>
        </authorList>
    </citation>
    <scope>NUCLEOTIDE SEQUENCE [LARGE SCALE GENOMIC DNA]</scope>
    <source>
        <strain evidence="6">cv. A10</strain>
    </source>
</reference>
<dbReference type="Proteomes" id="UP000298652">
    <property type="component" value="Chromosome 8"/>
</dbReference>
<dbReference type="SUPFAM" id="SSF52058">
    <property type="entry name" value="L domain-like"/>
    <property type="match status" value="1"/>
</dbReference>
<dbReference type="Gramene" id="TKW01893">
    <property type="protein sequence ID" value="TKW01893"/>
    <property type="gene ID" value="SEVIR_8G208500v2"/>
</dbReference>
<dbReference type="Gene3D" id="1.10.10.10">
    <property type="entry name" value="Winged helix-like DNA-binding domain superfamily/Winged helix DNA-binding domain"/>
    <property type="match status" value="1"/>
</dbReference>
<dbReference type="InterPro" id="IPR011009">
    <property type="entry name" value="Kinase-like_dom_sf"/>
</dbReference>
<dbReference type="EMBL" id="CM016559">
    <property type="protein sequence ID" value="TKW01885.1"/>
    <property type="molecule type" value="Genomic_DNA"/>
</dbReference>
<dbReference type="InterPro" id="IPR032675">
    <property type="entry name" value="LRR_dom_sf"/>
</dbReference>
<dbReference type="EMBL" id="CM016559">
    <property type="protein sequence ID" value="TKW01892.1"/>
    <property type="molecule type" value="Genomic_DNA"/>
</dbReference>
<dbReference type="Gramene" id="TKW01887">
    <property type="protein sequence ID" value="TKW01887"/>
    <property type="gene ID" value="SEVIR_8G208500v2"/>
</dbReference>
<dbReference type="EMBL" id="CM016559">
    <property type="protein sequence ID" value="TKW01894.1"/>
    <property type="molecule type" value="Genomic_DNA"/>
</dbReference>
<dbReference type="InterPro" id="IPR036388">
    <property type="entry name" value="WH-like_DNA-bd_sf"/>
</dbReference>
<feature type="domain" description="Protein kinase" evidence="4">
    <location>
        <begin position="40"/>
        <end position="327"/>
    </location>
</feature>
<proteinExistence type="inferred from homology"/>
<dbReference type="EMBL" id="CM016559">
    <property type="protein sequence ID" value="TKW01899.1"/>
    <property type="molecule type" value="Genomic_DNA"/>
</dbReference>
<dbReference type="Pfam" id="PF23559">
    <property type="entry name" value="WHD_DRP"/>
    <property type="match status" value="1"/>
</dbReference>
<dbReference type="GO" id="GO:0005524">
    <property type="term" value="F:ATP binding"/>
    <property type="evidence" value="ECO:0007669"/>
    <property type="project" value="InterPro"/>
</dbReference>
<keyword evidence="6" id="KW-1185">Reference proteome</keyword>
<dbReference type="InterPro" id="IPR027417">
    <property type="entry name" value="P-loop_NTPase"/>
</dbReference>
<dbReference type="GO" id="GO:0009626">
    <property type="term" value="P:plant-type hypersensitive response"/>
    <property type="evidence" value="ECO:0007669"/>
    <property type="project" value="UniProtKB-ARBA"/>
</dbReference>
<gene>
    <name evidence="5" type="ORF">SEVIR_8G208500v2</name>
</gene>
<dbReference type="Gramene" id="TKW01885">
    <property type="protein sequence ID" value="TKW01885"/>
    <property type="gene ID" value="SEVIR_8G208500v2"/>
</dbReference>
<dbReference type="GO" id="GO:0004674">
    <property type="term" value="F:protein serine/threonine kinase activity"/>
    <property type="evidence" value="ECO:0007669"/>
    <property type="project" value="UniProtKB-EC"/>
</dbReference>
<dbReference type="InterPro" id="IPR058922">
    <property type="entry name" value="WHD_DRP"/>
</dbReference>
<evidence type="ECO:0000313" key="6">
    <source>
        <dbReference type="Proteomes" id="UP000298652"/>
    </source>
</evidence>
<dbReference type="Gramene" id="TKW01886">
    <property type="protein sequence ID" value="TKW01886"/>
    <property type="gene ID" value="SEVIR_8G208500v2"/>
</dbReference>
<sequence length="1114" mass="126405">MASVQSKQSLASLLKKKQSLASAVPKNLPASFLRQITNDFSAEQELCRSVFGIVYQGILPDGSLIAVKRLTENSPVPPSEVFETEVANLMKLQHKNIVELVGSCLEAQKRLVEHKGRFVFEEVVVSCLCYKYPPKGSLEKHFNADTRSFDWETRFEIIMGICEGLLFLHKALDKPIIHMNLVPNSIWLDDNGVPKIAVFCHSRLFGQEAILHTINAKENIGYMAPECEISTMSDIYSLGMLILEITTGEKNCPDAEDRSARRYVENVHQLWMANEIKCNYPLLDSNHLQHVKACIEIGLKCVEADRNKRPSIVDIVGKLHRKCVPILGQSGARFQYKWAYKSVSSSVFRDREMKAIELLSEKKANTAELIGIEEAVNGLMNIITDGNELSMEQGKIVSIVGLGGLGKTTLAHAIYQKLRAQYNCYAFVSVSRNPDMKKLFKCMLYQLGKKSNANIHESILDERLLVYELIEFLQKRRYFIVVDDIWDISVWKMIRCALPTNNGGYIIITTTRIFDVAKQVGGAYYKMPNLCIQNSRVLFNRRIFGIKDTDKYELIILSERILHECGGVPLAIIMISGLLATKGGKKNEWYKVYNSIGTTIKDSLYDENMKRILSLSYDDLPSHLRTCLLYLSVFPAGYEIGKDRLIRIWIAEDLIQCEKQGESLFEIGERYFYELIDRGMIQPVYKRWYYDMTENCRVHDMVFELICYLSCKENFVSILDHVHHTFPSKEIIQRLSLQNCMVDHATHRATMSMQEVRSVVVFPSAVNILPALASFRVLRVLDLQSCCLSQGYSLKYLENLVDLRYLGLRDTGISQLSREIGKLQFLQTLDVTGNEISSLPSTVVELKHLMCLRIDSWTRAPSGIGSFTSLEELSTLCIQDSTDLIEGLGNQTELRVLGIDCHTGWNFKRFEKSLVECLHKLQKLHTLSISVVGECKFDAWVAPPHLRRLEITGCCSSTLSAWLNPLLLQELSFLSIEVRKLRQEDLEILGSLPALFYLDVEVGNQNHGILRRLVFHDSSFPCLVHCVLRGYIGPVAFHQGAMVKLARLHLEIPVLEARDIAGGFEFGLGNLPVLQDVTFLLRRGGAREGQVEEAERALRRAIEMHPNHPTLEIL</sequence>
<organism evidence="5 6">
    <name type="scientific">Setaria viridis</name>
    <name type="common">Green bristlegrass</name>
    <name type="synonym">Setaria italica subsp. viridis</name>
    <dbReference type="NCBI Taxonomy" id="4556"/>
    <lineage>
        <taxon>Eukaryota</taxon>
        <taxon>Viridiplantae</taxon>
        <taxon>Streptophyta</taxon>
        <taxon>Embryophyta</taxon>
        <taxon>Tracheophyta</taxon>
        <taxon>Spermatophyta</taxon>
        <taxon>Magnoliopsida</taxon>
        <taxon>Liliopsida</taxon>
        <taxon>Poales</taxon>
        <taxon>Poaceae</taxon>
        <taxon>PACMAD clade</taxon>
        <taxon>Panicoideae</taxon>
        <taxon>Panicodae</taxon>
        <taxon>Paniceae</taxon>
        <taxon>Cenchrinae</taxon>
        <taxon>Setaria</taxon>
    </lineage>
</organism>
<dbReference type="EMBL" id="CM016559">
    <property type="protein sequence ID" value="TKW01893.1"/>
    <property type="molecule type" value="Genomic_DNA"/>
</dbReference>
<evidence type="ECO:0000256" key="1">
    <source>
        <dbReference type="ARBA" id="ARBA00008171"/>
    </source>
</evidence>
<name>A0A4U6TMW7_SETVI</name>
<dbReference type="InterPro" id="IPR055414">
    <property type="entry name" value="LRR_R13L4/SHOC2-like"/>
</dbReference>
<accession>A0A4U6TMW7</accession>
<dbReference type="InterPro" id="IPR000719">
    <property type="entry name" value="Prot_kinase_dom"/>
</dbReference>
<dbReference type="Gramene" id="TKW01892">
    <property type="protein sequence ID" value="TKW01892"/>
    <property type="gene ID" value="SEVIR_8G208500v2"/>
</dbReference>
<dbReference type="EMBL" id="CM016559">
    <property type="protein sequence ID" value="TKW01884.1"/>
    <property type="molecule type" value="Genomic_DNA"/>
</dbReference>
<dbReference type="InterPro" id="IPR001245">
    <property type="entry name" value="Ser-Thr/Tyr_kinase_cat_dom"/>
</dbReference>
<dbReference type="SUPFAM" id="SSF52540">
    <property type="entry name" value="P-loop containing nucleoside triphosphate hydrolases"/>
    <property type="match status" value="1"/>
</dbReference>
<dbReference type="Gramene" id="TKW01899">
    <property type="protein sequence ID" value="TKW01899"/>
    <property type="gene ID" value="SEVIR_8G208500v2"/>
</dbReference>
<evidence type="ECO:0000256" key="2">
    <source>
        <dbReference type="ARBA" id="ARBA00022737"/>
    </source>
</evidence>
<dbReference type="InterPro" id="IPR002182">
    <property type="entry name" value="NB-ARC"/>
</dbReference>
<evidence type="ECO:0000256" key="3">
    <source>
        <dbReference type="ARBA" id="ARBA00022821"/>
    </source>
</evidence>
<dbReference type="FunFam" id="1.10.10.10:FF:000322">
    <property type="entry name" value="Probable disease resistance protein At1g63360"/>
    <property type="match status" value="1"/>
</dbReference>
<dbReference type="EMBL" id="CM016559">
    <property type="protein sequence ID" value="TKW01887.1"/>
    <property type="molecule type" value="Genomic_DNA"/>
</dbReference>
<dbReference type="PRINTS" id="PR00364">
    <property type="entry name" value="DISEASERSIST"/>
</dbReference>
<dbReference type="Gene3D" id="3.80.10.10">
    <property type="entry name" value="Ribonuclease Inhibitor"/>
    <property type="match status" value="1"/>
</dbReference>
<dbReference type="Gene3D" id="1.10.510.10">
    <property type="entry name" value="Transferase(Phosphotransferase) domain 1"/>
    <property type="match status" value="1"/>
</dbReference>
<dbReference type="Gene3D" id="1.10.8.430">
    <property type="entry name" value="Helical domain of apoptotic protease-activating factors"/>
    <property type="match status" value="1"/>
</dbReference>
<comment type="similarity">
    <text evidence="1">Belongs to the protein kinase superfamily. TKL Ser/Thr protein kinase family. ROCO subfamily.</text>
</comment>
<dbReference type="Pfam" id="PF07714">
    <property type="entry name" value="PK_Tyr_Ser-Thr"/>
    <property type="match status" value="1"/>
</dbReference>
<dbReference type="PANTHER" id="PTHR47975">
    <property type="entry name" value="S-LOCUS LECTIN KINASE FAMILY PROTEIN"/>
    <property type="match status" value="1"/>
</dbReference>
<dbReference type="Pfam" id="PF00931">
    <property type="entry name" value="NB-ARC"/>
    <property type="match status" value="1"/>
</dbReference>
<dbReference type="Gene3D" id="3.40.50.300">
    <property type="entry name" value="P-loop containing nucleotide triphosphate hydrolases"/>
    <property type="match status" value="1"/>
</dbReference>
<dbReference type="Gramene" id="TKW01884">
    <property type="protein sequence ID" value="TKW01884"/>
    <property type="gene ID" value="SEVIR_8G208500v2"/>
</dbReference>
<dbReference type="Gramene" id="TKW01894">
    <property type="protein sequence ID" value="TKW01894"/>
    <property type="gene ID" value="SEVIR_8G208500v2"/>
</dbReference>
<dbReference type="SUPFAM" id="SSF56112">
    <property type="entry name" value="Protein kinase-like (PK-like)"/>
    <property type="match status" value="1"/>
</dbReference>
<dbReference type="AlphaFoldDB" id="A0A4U6TMW7"/>
<dbReference type="GO" id="GO:0042742">
    <property type="term" value="P:defense response to bacterium"/>
    <property type="evidence" value="ECO:0007669"/>
    <property type="project" value="UniProtKB-ARBA"/>
</dbReference>
<protein>
    <recommendedName>
        <fullName evidence="4">Protein kinase domain-containing protein</fullName>
    </recommendedName>
</protein>
<keyword evidence="2" id="KW-0677">Repeat</keyword>
<dbReference type="GO" id="GO:0002758">
    <property type="term" value="P:innate immune response-activating signaling pathway"/>
    <property type="evidence" value="ECO:0007669"/>
    <property type="project" value="UniProtKB-ARBA"/>
</dbReference>
<evidence type="ECO:0000259" key="4">
    <source>
        <dbReference type="PROSITE" id="PS50011"/>
    </source>
</evidence>
<dbReference type="GO" id="GO:0043531">
    <property type="term" value="F:ADP binding"/>
    <property type="evidence" value="ECO:0007669"/>
    <property type="project" value="InterPro"/>
</dbReference>